<sequence length="167" mass="19423">MKKIEHLFDRSVEWMVVLLFVAFSVIMFVNVVGRYVFNFSFVWSDEFIRYTFIWMILLGSGVAIKRKAHLGFDLIISKLPLKLQTFFVLLNDVLISIFLILFFFNGINLLKSAGMTPSPSMNIPMAFVYIVLPLSSIIMFIYIISSIWRTIRYGIEEQRGIEDTDNV</sequence>
<comment type="caution">
    <text evidence="11">The sequence shown here is derived from an EMBL/GenBank/DDBJ whole genome shotgun (WGS) entry which is preliminary data.</text>
</comment>
<comment type="similarity">
    <text evidence="8">Belongs to the TRAP transporter small permease family.</text>
</comment>
<keyword evidence="12" id="KW-1185">Reference proteome</keyword>
<proteinExistence type="inferred from homology"/>
<keyword evidence="3" id="KW-1003">Cell membrane</keyword>
<evidence type="ECO:0000256" key="5">
    <source>
        <dbReference type="ARBA" id="ARBA00022692"/>
    </source>
</evidence>
<dbReference type="InterPro" id="IPR007387">
    <property type="entry name" value="TRAP_DctQ"/>
</dbReference>
<dbReference type="PANTHER" id="PTHR35011:SF2">
    <property type="entry name" value="2,3-DIKETO-L-GULONATE TRAP TRANSPORTER SMALL PERMEASE PROTEIN YIAM"/>
    <property type="match status" value="1"/>
</dbReference>
<keyword evidence="6 9" id="KW-1133">Transmembrane helix</keyword>
<feature type="domain" description="Tripartite ATP-independent periplasmic transporters DctQ component" evidence="10">
    <location>
        <begin position="25"/>
        <end position="152"/>
    </location>
</feature>
<evidence type="ECO:0000256" key="2">
    <source>
        <dbReference type="ARBA" id="ARBA00022448"/>
    </source>
</evidence>
<dbReference type="InterPro" id="IPR055348">
    <property type="entry name" value="DctQ"/>
</dbReference>
<evidence type="ECO:0000256" key="8">
    <source>
        <dbReference type="ARBA" id="ARBA00038436"/>
    </source>
</evidence>
<evidence type="ECO:0000256" key="9">
    <source>
        <dbReference type="SAM" id="Phobius"/>
    </source>
</evidence>
<dbReference type="PANTHER" id="PTHR35011">
    <property type="entry name" value="2,3-DIKETO-L-GULONATE TRAP TRANSPORTER SMALL PERMEASE PROTEIN YIAM"/>
    <property type="match status" value="1"/>
</dbReference>
<dbReference type="Pfam" id="PF04290">
    <property type="entry name" value="DctQ"/>
    <property type="match status" value="1"/>
</dbReference>
<feature type="transmembrane region" description="Helical" evidence="9">
    <location>
        <begin position="12"/>
        <end position="35"/>
    </location>
</feature>
<gene>
    <name evidence="11" type="ORF">M3202_19855</name>
</gene>
<dbReference type="Proteomes" id="UP001139179">
    <property type="component" value="Unassembled WGS sequence"/>
</dbReference>
<reference evidence="11" key="1">
    <citation type="submission" date="2022-05" db="EMBL/GenBank/DDBJ databases">
        <title>Comparative Genomics of Spacecraft Associated Microbes.</title>
        <authorList>
            <person name="Tran M.T."/>
            <person name="Wright A."/>
            <person name="Seuylemezian A."/>
            <person name="Eisen J."/>
            <person name="Coil D."/>
        </authorList>
    </citation>
    <scope>NUCLEOTIDE SEQUENCE</scope>
    <source>
        <strain evidence="11">214.1.1</strain>
    </source>
</reference>
<evidence type="ECO:0000256" key="3">
    <source>
        <dbReference type="ARBA" id="ARBA00022475"/>
    </source>
</evidence>
<feature type="transmembrane region" description="Helical" evidence="9">
    <location>
        <begin position="85"/>
        <end position="107"/>
    </location>
</feature>
<dbReference type="EMBL" id="JAMBOL010000034">
    <property type="protein sequence ID" value="MCM3716303.1"/>
    <property type="molecule type" value="Genomic_DNA"/>
</dbReference>
<protein>
    <submittedName>
        <fullName evidence="11">TRAP transporter small permease</fullName>
    </submittedName>
</protein>
<name>A0A9X2IS97_9BACI</name>
<dbReference type="GO" id="GO:0005886">
    <property type="term" value="C:plasma membrane"/>
    <property type="evidence" value="ECO:0007669"/>
    <property type="project" value="UniProtKB-SubCell"/>
</dbReference>
<accession>A0A9X2IS97</accession>
<evidence type="ECO:0000256" key="7">
    <source>
        <dbReference type="ARBA" id="ARBA00023136"/>
    </source>
</evidence>
<feature type="transmembrane region" description="Helical" evidence="9">
    <location>
        <begin position="47"/>
        <end position="64"/>
    </location>
</feature>
<keyword evidence="7 9" id="KW-0472">Membrane</keyword>
<evidence type="ECO:0000256" key="4">
    <source>
        <dbReference type="ARBA" id="ARBA00022519"/>
    </source>
</evidence>
<dbReference type="AlphaFoldDB" id="A0A9X2IS97"/>
<evidence type="ECO:0000313" key="12">
    <source>
        <dbReference type="Proteomes" id="UP001139179"/>
    </source>
</evidence>
<keyword evidence="5 9" id="KW-0812">Transmembrane</keyword>
<organism evidence="11 12">
    <name type="scientific">Halalkalibacter oceani</name>
    <dbReference type="NCBI Taxonomy" id="1653776"/>
    <lineage>
        <taxon>Bacteria</taxon>
        <taxon>Bacillati</taxon>
        <taxon>Bacillota</taxon>
        <taxon>Bacilli</taxon>
        <taxon>Bacillales</taxon>
        <taxon>Bacillaceae</taxon>
        <taxon>Halalkalibacter</taxon>
    </lineage>
</organism>
<keyword evidence="4" id="KW-0997">Cell inner membrane</keyword>
<evidence type="ECO:0000313" key="11">
    <source>
        <dbReference type="EMBL" id="MCM3716303.1"/>
    </source>
</evidence>
<evidence type="ECO:0000256" key="1">
    <source>
        <dbReference type="ARBA" id="ARBA00004429"/>
    </source>
</evidence>
<dbReference type="RefSeq" id="WP_251224974.1">
    <property type="nucleotide sequence ID" value="NZ_JAMBOL010000034.1"/>
</dbReference>
<comment type="subcellular location">
    <subcellularLocation>
        <location evidence="1">Cell inner membrane</location>
        <topology evidence="1">Multi-pass membrane protein</topology>
    </subcellularLocation>
</comment>
<evidence type="ECO:0000259" key="10">
    <source>
        <dbReference type="Pfam" id="PF04290"/>
    </source>
</evidence>
<dbReference type="GO" id="GO:0022857">
    <property type="term" value="F:transmembrane transporter activity"/>
    <property type="evidence" value="ECO:0007669"/>
    <property type="project" value="TreeGrafter"/>
</dbReference>
<dbReference type="GO" id="GO:0015740">
    <property type="term" value="P:C4-dicarboxylate transport"/>
    <property type="evidence" value="ECO:0007669"/>
    <property type="project" value="TreeGrafter"/>
</dbReference>
<keyword evidence="2" id="KW-0813">Transport</keyword>
<evidence type="ECO:0000256" key="6">
    <source>
        <dbReference type="ARBA" id="ARBA00022989"/>
    </source>
</evidence>
<feature type="transmembrane region" description="Helical" evidence="9">
    <location>
        <begin position="127"/>
        <end position="148"/>
    </location>
</feature>